<dbReference type="Proteomes" id="UP000032352">
    <property type="component" value="Chromosome pTvir"/>
</dbReference>
<reference evidence="2 3" key="2">
    <citation type="journal article" date="2022" name="Mar. Drugs">
        <title>Bioassay-Guided Fractionation Leads to the Detection of Cholic Acid Generated by the Rare Thalassomonas sp.</title>
        <authorList>
            <person name="Pheiffer F."/>
            <person name="Schneider Y.K."/>
            <person name="Hansen E.H."/>
            <person name="Andersen J.H."/>
            <person name="Isaksson J."/>
            <person name="Busche T."/>
            <person name="R C."/>
            <person name="Kalinowski J."/>
            <person name="Zyl L.V."/>
            <person name="Trindade M."/>
        </authorList>
    </citation>
    <scope>NUCLEOTIDE SEQUENCE [LARGE SCALE GENOMIC DNA]</scope>
    <source>
        <strain evidence="2 3">XOM25</strain>
    </source>
</reference>
<proteinExistence type="predicted"/>
<sequence length="329" mass="36777">MAGKMFSAYLCTLCILATLLFSPALQAHSKPNHKLITQESIKALSKCKIKNNISQAQLDELVKVNLAQDKLLNKAVLWHFPMPMAGSGNPVPDKKRAIGYGKIVVDTTFDRWVAYLEDQAIKEKTFTARIPAIGAMLHYVQDLASPAHAVPIFHPSKIANPDHFDSWDSFKRKGSALDIDYQKICAELAAAKLKQVQDLLTEVRVRTLTSLKEKHSQHCQPSKATCDWTLFWPTEIIDHGFGHYGCDGEDKFGSENKFECNGTTYDIPKTTYTAFATARLTDAISASARLIVHFMKMEPGNRHPCMGNNWEPEKAQLECLKNITADNVL</sequence>
<feature type="signal peptide" evidence="1">
    <location>
        <begin position="1"/>
        <end position="27"/>
    </location>
</feature>
<feature type="chain" id="PRO_5042297997" description="Phospholipase C/D domain-containing protein" evidence="1">
    <location>
        <begin position="28"/>
        <end position="329"/>
    </location>
</feature>
<dbReference type="GO" id="GO:0016788">
    <property type="term" value="F:hydrolase activity, acting on ester bonds"/>
    <property type="evidence" value="ECO:0007669"/>
    <property type="project" value="InterPro"/>
</dbReference>
<evidence type="ECO:0000313" key="3">
    <source>
        <dbReference type="Proteomes" id="UP000032352"/>
    </source>
</evidence>
<dbReference type="EMBL" id="CP059734">
    <property type="protein sequence ID" value="WDE08511.1"/>
    <property type="molecule type" value="Genomic_DNA"/>
</dbReference>
<dbReference type="InterPro" id="IPR008947">
    <property type="entry name" value="PLipase_C/P1_nuclease_dom_sf"/>
</dbReference>
<gene>
    <name evidence="2" type="ORF">SG34_031815</name>
</gene>
<dbReference type="SUPFAM" id="SSF48537">
    <property type="entry name" value="Phospholipase C/P1 nuclease"/>
    <property type="match status" value="1"/>
</dbReference>
<dbReference type="RefSeq" id="WP_044839079.1">
    <property type="nucleotide sequence ID" value="NZ_CP059734.1"/>
</dbReference>
<keyword evidence="3" id="KW-1185">Reference proteome</keyword>
<dbReference type="AlphaFoldDB" id="A0AAE9Z891"/>
<keyword evidence="1" id="KW-0732">Signal</keyword>
<reference evidence="2 3" key="1">
    <citation type="journal article" date="2015" name="Genome Announc.">
        <title>Draft Genome Sequences of Marine Isolates of Thalassomonas viridans and Thalassomonas actiniarum.</title>
        <authorList>
            <person name="Olonade I."/>
            <person name="van Zyl L.J."/>
            <person name="Trindade M."/>
        </authorList>
    </citation>
    <scope>NUCLEOTIDE SEQUENCE [LARGE SCALE GENOMIC DNA]</scope>
    <source>
        <strain evidence="2 3">XOM25</strain>
    </source>
</reference>
<accession>A0AAE9Z891</accession>
<dbReference type="KEGG" id="tvd:SG34_031815"/>
<name>A0AAE9Z891_9GAMM</name>
<protein>
    <recommendedName>
        <fullName evidence="4">Phospholipase C/D domain-containing protein</fullName>
    </recommendedName>
</protein>
<organism evidence="2 3">
    <name type="scientific">Thalassomonas viridans</name>
    <dbReference type="NCBI Taxonomy" id="137584"/>
    <lineage>
        <taxon>Bacteria</taxon>
        <taxon>Pseudomonadati</taxon>
        <taxon>Pseudomonadota</taxon>
        <taxon>Gammaproteobacteria</taxon>
        <taxon>Alteromonadales</taxon>
        <taxon>Colwelliaceae</taxon>
        <taxon>Thalassomonas</taxon>
    </lineage>
</organism>
<evidence type="ECO:0000256" key="1">
    <source>
        <dbReference type="SAM" id="SignalP"/>
    </source>
</evidence>
<dbReference type="Gene3D" id="1.10.575.10">
    <property type="entry name" value="P1 Nuclease"/>
    <property type="match status" value="1"/>
</dbReference>
<evidence type="ECO:0000313" key="2">
    <source>
        <dbReference type="EMBL" id="WDE08511.1"/>
    </source>
</evidence>
<evidence type="ECO:0008006" key="4">
    <source>
        <dbReference type="Google" id="ProtNLM"/>
    </source>
</evidence>